<comment type="caution">
    <text evidence="1">The sequence shown here is derived from an EMBL/GenBank/DDBJ whole genome shotgun (WGS) entry which is preliminary data.</text>
</comment>
<dbReference type="InterPro" id="IPR037107">
    <property type="entry name" value="Put_OMP_sf"/>
</dbReference>
<evidence type="ECO:0000313" key="2">
    <source>
        <dbReference type="Proteomes" id="UP000189339"/>
    </source>
</evidence>
<dbReference type="STRING" id="135739.BTO32_03655"/>
<dbReference type="Gene3D" id="2.40.128.140">
    <property type="entry name" value="Outer membrane protein"/>
    <property type="match status" value="1"/>
</dbReference>
<protein>
    <recommendedName>
        <fullName evidence="3">DUF2219 domain-containing protein</fullName>
    </recommendedName>
</protein>
<accession>A0A1V2DVU2</accession>
<dbReference type="InterPro" id="IPR018707">
    <property type="entry name" value="LpxR"/>
</dbReference>
<evidence type="ECO:0000313" key="1">
    <source>
        <dbReference type="EMBL" id="ONF44895.1"/>
    </source>
</evidence>
<dbReference type="AlphaFoldDB" id="A0A1V2DVU2"/>
<sequence>MPVLARCALVPVLQGAVVSVCHGDVLNLSWDNDLLTGTDQGYTNGVRLSWLGEPAERDRHCRLCLAGRARNLLAPLPGVGAPGTGHSLSFSVRQLMVTPEDIESVQPRYDDLPYVGYLSVSSTLWSTRPGVVTGYGVHLGVVGEDSGAEAVQRWAHKVVGSTQPAGWDHQLGTDVVGGVQAQHAERLALGRLGGWQYEASVMTGGRLSTFSTSLDLGLVFRIGSQLPDNLIPDYSGSASTIGLPGALGRDGWSVFLGVGGQYIPYSYLEAESGPYRFDQKPLVGQVGLGASWQAYDWLVSVILRATTDQEQSNKSHFSYGTLALSWRI</sequence>
<reference evidence="1 2" key="1">
    <citation type="submission" date="2016-12" db="EMBL/GenBank/DDBJ databases">
        <title>Marinobacter lutaoensis whole genome sequencing.</title>
        <authorList>
            <person name="Verma A."/>
            <person name="Krishnamurthi S."/>
        </authorList>
    </citation>
    <scope>NUCLEOTIDE SEQUENCE [LARGE SCALE GENOMIC DNA]</scope>
    <source>
        <strain evidence="1 2">T5054</strain>
    </source>
</reference>
<dbReference type="Proteomes" id="UP000189339">
    <property type="component" value="Unassembled WGS sequence"/>
</dbReference>
<evidence type="ECO:0008006" key="3">
    <source>
        <dbReference type="Google" id="ProtNLM"/>
    </source>
</evidence>
<organism evidence="1 2">
    <name type="scientific">Marinobacter lutaoensis</name>
    <dbReference type="NCBI Taxonomy" id="135739"/>
    <lineage>
        <taxon>Bacteria</taxon>
        <taxon>Pseudomonadati</taxon>
        <taxon>Pseudomonadota</taxon>
        <taxon>Gammaproteobacteria</taxon>
        <taxon>Pseudomonadales</taxon>
        <taxon>Marinobacteraceae</taxon>
        <taxon>Marinobacter</taxon>
    </lineage>
</organism>
<gene>
    <name evidence="1" type="ORF">BTO32_03655</name>
</gene>
<dbReference type="EMBL" id="MSCW01000002">
    <property type="protein sequence ID" value="ONF44895.1"/>
    <property type="molecule type" value="Genomic_DNA"/>
</dbReference>
<dbReference type="Pfam" id="PF09982">
    <property type="entry name" value="LpxR"/>
    <property type="match status" value="1"/>
</dbReference>
<keyword evidence="2" id="KW-1185">Reference proteome</keyword>
<name>A0A1V2DVU2_9GAMM</name>
<proteinExistence type="predicted"/>